<feature type="region of interest" description="Disordered" evidence="1">
    <location>
        <begin position="302"/>
        <end position="324"/>
    </location>
</feature>
<organism evidence="4 5">
    <name type="scientific">Lacrimispora sphenoides JCM 1415</name>
    <dbReference type="NCBI Taxonomy" id="1297793"/>
    <lineage>
        <taxon>Bacteria</taxon>
        <taxon>Bacillati</taxon>
        <taxon>Bacillota</taxon>
        <taxon>Clostridia</taxon>
        <taxon>Lachnospirales</taxon>
        <taxon>Lachnospiraceae</taxon>
        <taxon>Lacrimispora</taxon>
    </lineage>
</organism>
<dbReference type="Proteomes" id="UP000198970">
    <property type="component" value="Chromosome I"/>
</dbReference>
<keyword evidence="2" id="KW-1133">Transmembrane helix</keyword>
<gene>
    <name evidence="4" type="ORF">SAMN02745906_2689</name>
</gene>
<evidence type="ECO:0000256" key="2">
    <source>
        <dbReference type="SAM" id="Phobius"/>
    </source>
</evidence>
<dbReference type="Gene3D" id="2.60.40.3050">
    <property type="match status" value="2"/>
</dbReference>
<evidence type="ECO:0000313" key="5">
    <source>
        <dbReference type="Proteomes" id="UP000198970"/>
    </source>
</evidence>
<accession>A0ABY1CBP9</accession>
<evidence type="ECO:0000259" key="3">
    <source>
        <dbReference type="Pfam" id="PF12892"/>
    </source>
</evidence>
<name>A0ABY1CBP9_9FIRM</name>
<keyword evidence="5" id="KW-1185">Reference proteome</keyword>
<proteinExistence type="predicted"/>
<feature type="domain" description="Streptococcal pilin isopeptide linkage" evidence="3">
    <location>
        <begin position="88"/>
        <end position="167"/>
    </location>
</feature>
<feature type="compositionally biased region" description="Gly residues" evidence="1">
    <location>
        <begin position="302"/>
        <end position="318"/>
    </location>
</feature>
<evidence type="ECO:0000313" key="4">
    <source>
        <dbReference type="EMBL" id="SET88224.1"/>
    </source>
</evidence>
<feature type="domain" description="Streptococcal pilin isopeptide linkage" evidence="3">
    <location>
        <begin position="180"/>
        <end position="298"/>
    </location>
</feature>
<dbReference type="NCBIfam" id="TIGR03786">
    <property type="entry name" value="strep_pil_rpt"/>
    <property type="match status" value="2"/>
</dbReference>
<dbReference type="InterPro" id="IPR038174">
    <property type="entry name" value="Strep_pil_link_sf"/>
</dbReference>
<keyword evidence="2" id="KW-0472">Membrane</keyword>
<keyword evidence="2" id="KW-0812">Transmembrane</keyword>
<sequence>MEMSSKNKANPKGIAVWYLFILSLMAIAFPLDTHAGTEPVSVTLYVDQVFVKNSSASDVNNVFLYDLISLDPGNPMPSGSLSSVHSFTAAGTSVKEVGPITFSNTGIYRYEIKGDASSPASGYSYDTQVYSVEVYVKRIAEELSAEIIVKKYDGSKVGSIKFENTYTPLASDPEIMVDPPVKKTVSGNPSKTSSFTFSLTARDGANPMPEGSENGVKYITIYGSGEKDFGTWSYIREGTYYYTISEVVLPNTGYTYDDSVYTITDVVKDTDGQLVVTRTVTNGSNKQVESCTFINKYNGGGGSSGSGGSSGKGSGGSSLVGPGVKIDENSDNSLQFLNGDTPLANLLEDESNAGSGAYSPKTGDDIRCELYAAMLCTAAAVAAGCVIYLILAANLKKKNQRKDDNGEKITGETCVKGKR</sequence>
<reference evidence="4 5" key="1">
    <citation type="submission" date="2016-10" db="EMBL/GenBank/DDBJ databases">
        <authorList>
            <person name="Varghese N."/>
            <person name="Submissions S."/>
        </authorList>
    </citation>
    <scope>NUCLEOTIDE SEQUENCE [LARGE SCALE GENOMIC DNA]</scope>
    <source>
        <strain evidence="4 5">ATCC 19403</strain>
    </source>
</reference>
<evidence type="ECO:0000256" key="1">
    <source>
        <dbReference type="SAM" id="MobiDB-lite"/>
    </source>
</evidence>
<dbReference type="InterPro" id="IPR022464">
    <property type="entry name" value="Strep_pil_isopept_link"/>
</dbReference>
<dbReference type="Pfam" id="PF12892">
    <property type="entry name" value="FctA"/>
    <property type="match status" value="2"/>
</dbReference>
<dbReference type="EMBL" id="LT630003">
    <property type="protein sequence ID" value="SET88224.1"/>
    <property type="molecule type" value="Genomic_DNA"/>
</dbReference>
<feature type="transmembrane region" description="Helical" evidence="2">
    <location>
        <begin position="370"/>
        <end position="391"/>
    </location>
</feature>
<protein>
    <submittedName>
        <fullName evidence="4">Pilin isopeptide linkage domain-containing protein</fullName>
    </submittedName>
</protein>